<gene>
    <name evidence="3" type="ORF">LAESUDRAFT_367869</name>
</gene>
<feature type="transmembrane region" description="Helical" evidence="1">
    <location>
        <begin position="57"/>
        <end position="78"/>
    </location>
</feature>
<evidence type="ECO:0000313" key="4">
    <source>
        <dbReference type="Proteomes" id="UP000076871"/>
    </source>
</evidence>
<feature type="domain" description="DUF6534" evidence="2">
    <location>
        <begin position="138"/>
        <end position="225"/>
    </location>
</feature>
<sequence length="304" mass="34116">MQTVLYFRLFEKDHLVLKLWVGSICILDIVHTCLVWAADWQYCVDGFGSEDITDHVFWSAGLTIAFTAITTILVHLFFSYRLFRLSKGNYIITAPMVILATFRLASAVATSAELIRLGSFSEFYMHYRWLFTLGLVLSTALDIMITTSLCALLRRSRRGGSGRLDQILNSMTLYTIENGLVTSVTTTLSLIFWLVKPHALIYLGLHFTISKLYANSFLASMNARKLLRAQNPSSGSSGHRLPTILSNVRFSHRPPPETVDLTGTKVQITVDRTVDYASDDPIPLAQTHRVHEEDDVKAGPVKIV</sequence>
<keyword evidence="4" id="KW-1185">Reference proteome</keyword>
<name>A0A165CT80_9APHY</name>
<keyword evidence="1" id="KW-1133">Transmembrane helix</keyword>
<evidence type="ECO:0000313" key="3">
    <source>
        <dbReference type="EMBL" id="KZT03395.1"/>
    </source>
</evidence>
<reference evidence="3 4" key="1">
    <citation type="journal article" date="2016" name="Mol. Biol. Evol.">
        <title>Comparative Genomics of Early-Diverging Mushroom-Forming Fungi Provides Insights into the Origins of Lignocellulose Decay Capabilities.</title>
        <authorList>
            <person name="Nagy L.G."/>
            <person name="Riley R."/>
            <person name="Tritt A."/>
            <person name="Adam C."/>
            <person name="Daum C."/>
            <person name="Floudas D."/>
            <person name="Sun H."/>
            <person name="Yadav J.S."/>
            <person name="Pangilinan J."/>
            <person name="Larsson K.H."/>
            <person name="Matsuura K."/>
            <person name="Barry K."/>
            <person name="Labutti K."/>
            <person name="Kuo R."/>
            <person name="Ohm R.A."/>
            <person name="Bhattacharya S.S."/>
            <person name="Shirouzu T."/>
            <person name="Yoshinaga Y."/>
            <person name="Martin F.M."/>
            <person name="Grigoriev I.V."/>
            <person name="Hibbett D.S."/>
        </authorList>
    </citation>
    <scope>NUCLEOTIDE SEQUENCE [LARGE SCALE GENOMIC DNA]</scope>
    <source>
        <strain evidence="3 4">93-53</strain>
    </source>
</reference>
<dbReference type="STRING" id="1314785.A0A165CT80"/>
<dbReference type="PANTHER" id="PTHR40465:SF1">
    <property type="entry name" value="DUF6534 DOMAIN-CONTAINING PROTEIN"/>
    <property type="match status" value="1"/>
</dbReference>
<feature type="transmembrane region" description="Helical" evidence="1">
    <location>
        <begin position="199"/>
        <end position="218"/>
    </location>
</feature>
<dbReference type="AlphaFoldDB" id="A0A165CT80"/>
<proteinExistence type="predicted"/>
<dbReference type="GeneID" id="63819224"/>
<dbReference type="OrthoDB" id="3206554at2759"/>
<feature type="transmembrane region" description="Helical" evidence="1">
    <location>
        <begin position="90"/>
        <end position="109"/>
    </location>
</feature>
<keyword evidence="1" id="KW-0812">Transmembrane</keyword>
<feature type="transmembrane region" description="Helical" evidence="1">
    <location>
        <begin position="15"/>
        <end position="37"/>
    </location>
</feature>
<dbReference type="InterPro" id="IPR045339">
    <property type="entry name" value="DUF6534"/>
</dbReference>
<dbReference type="Pfam" id="PF20152">
    <property type="entry name" value="DUF6534"/>
    <property type="match status" value="1"/>
</dbReference>
<dbReference type="InParanoid" id="A0A165CT80"/>
<evidence type="ECO:0000259" key="2">
    <source>
        <dbReference type="Pfam" id="PF20152"/>
    </source>
</evidence>
<dbReference type="RefSeq" id="XP_040761135.1">
    <property type="nucleotide sequence ID" value="XM_040902193.1"/>
</dbReference>
<keyword evidence="1" id="KW-0472">Membrane</keyword>
<evidence type="ECO:0000256" key="1">
    <source>
        <dbReference type="SAM" id="Phobius"/>
    </source>
</evidence>
<dbReference type="Proteomes" id="UP000076871">
    <property type="component" value="Unassembled WGS sequence"/>
</dbReference>
<protein>
    <recommendedName>
        <fullName evidence="2">DUF6534 domain-containing protein</fullName>
    </recommendedName>
</protein>
<organism evidence="3 4">
    <name type="scientific">Laetiporus sulphureus 93-53</name>
    <dbReference type="NCBI Taxonomy" id="1314785"/>
    <lineage>
        <taxon>Eukaryota</taxon>
        <taxon>Fungi</taxon>
        <taxon>Dikarya</taxon>
        <taxon>Basidiomycota</taxon>
        <taxon>Agaricomycotina</taxon>
        <taxon>Agaricomycetes</taxon>
        <taxon>Polyporales</taxon>
        <taxon>Laetiporus</taxon>
    </lineage>
</organism>
<accession>A0A165CT80</accession>
<dbReference type="EMBL" id="KV427644">
    <property type="protein sequence ID" value="KZT03395.1"/>
    <property type="molecule type" value="Genomic_DNA"/>
</dbReference>
<feature type="transmembrane region" description="Helical" evidence="1">
    <location>
        <begin position="173"/>
        <end position="193"/>
    </location>
</feature>
<dbReference type="PANTHER" id="PTHR40465">
    <property type="entry name" value="CHROMOSOME 1, WHOLE GENOME SHOTGUN SEQUENCE"/>
    <property type="match status" value="1"/>
</dbReference>
<feature type="transmembrane region" description="Helical" evidence="1">
    <location>
        <begin position="129"/>
        <end position="153"/>
    </location>
</feature>